<dbReference type="Proteomes" id="UP000325313">
    <property type="component" value="Unassembled WGS sequence"/>
</dbReference>
<dbReference type="EMBL" id="VDEP01000377">
    <property type="protein sequence ID" value="KAA1092127.1"/>
    <property type="molecule type" value="Genomic_DNA"/>
</dbReference>
<feature type="compositionally biased region" description="Polar residues" evidence="1">
    <location>
        <begin position="664"/>
        <end position="675"/>
    </location>
</feature>
<evidence type="ECO:0000313" key="3">
    <source>
        <dbReference type="EMBL" id="KAA1092127.1"/>
    </source>
</evidence>
<keyword evidence="6" id="KW-1185">Reference proteome</keyword>
<name>A0A5B0R6H1_PUCGR</name>
<feature type="compositionally biased region" description="Low complexity" evidence="1">
    <location>
        <begin position="96"/>
        <end position="107"/>
    </location>
</feature>
<dbReference type="AlphaFoldDB" id="A0A5B0R6H1"/>
<evidence type="ECO:0000313" key="6">
    <source>
        <dbReference type="Proteomes" id="UP000324748"/>
    </source>
</evidence>
<feature type="compositionally biased region" description="Polar residues" evidence="1">
    <location>
        <begin position="637"/>
        <end position="656"/>
    </location>
</feature>
<evidence type="ECO:0000313" key="4">
    <source>
        <dbReference type="EMBL" id="KAA1095067.1"/>
    </source>
</evidence>
<dbReference type="EMBL" id="VSWC01000079">
    <property type="protein sequence ID" value="KAA1095067.1"/>
    <property type="molecule type" value="Genomic_DNA"/>
</dbReference>
<proteinExistence type="predicted"/>
<feature type="compositionally biased region" description="Acidic residues" evidence="1">
    <location>
        <begin position="689"/>
        <end position="702"/>
    </location>
</feature>
<feature type="compositionally biased region" description="Polar residues" evidence="1">
    <location>
        <begin position="42"/>
        <end position="52"/>
    </location>
</feature>
<reference evidence="6 7" key="1">
    <citation type="submission" date="2019-05" db="EMBL/GenBank/DDBJ databases">
        <title>Emergence of the Ug99 lineage of the wheat stem rust pathogen through somatic hybridization.</title>
        <authorList>
            <person name="Li F."/>
            <person name="Upadhyaya N.M."/>
            <person name="Sperschneider J."/>
            <person name="Matny O."/>
            <person name="Nguyen-Phuc H."/>
            <person name="Mago R."/>
            <person name="Raley C."/>
            <person name="Miller M.E."/>
            <person name="Silverstein K.A.T."/>
            <person name="Henningsen E."/>
            <person name="Hirsch C.D."/>
            <person name="Visser B."/>
            <person name="Pretorius Z.A."/>
            <person name="Steffenson B.J."/>
            <person name="Schwessinger B."/>
            <person name="Dodds P.N."/>
            <person name="Figueroa M."/>
        </authorList>
    </citation>
    <scope>NUCLEOTIDE SEQUENCE [LARGE SCALE GENOMIC DNA]</scope>
    <source>
        <strain evidence="2">21-0</strain>
        <strain evidence="5 7">Ug99</strain>
    </source>
</reference>
<dbReference type="OrthoDB" id="2509829at2759"/>
<gene>
    <name evidence="2" type="ORF">PGT21_011859</name>
    <name evidence="4" type="ORF">PGT21_035219</name>
    <name evidence="3" type="ORF">PGTUg99_001957</name>
    <name evidence="5" type="ORF">PGTUg99_009720</name>
</gene>
<comment type="caution">
    <text evidence="5">The sequence shown here is derived from an EMBL/GenBank/DDBJ whole genome shotgun (WGS) entry which is preliminary data.</text>
</comment>
<feature type="compositionally biased region" description="Basic residues" evidence="1">
    <location>
        <begin position="125"/>
        <end position="137"/>
    </location>
</feature>
<feature type="compositionally biased region" description="Polar residues" evidence="1">
    <location>
        <begin position="79"/>
        <end position="90"/>
    </location>
</feature>
<accession>A0A5B0R6H1</accession>
<dbReference type="EMBL" id="VDEP01000238">
    <property type="protein sequence ID" value="KAA1121331.1"/>
    <property type="molecule type" value="Genomic_DNA"/>
</dbReference>
<feature type="region of interest" description="Disordered" evidence="1">
    <location>
        <begin position="1"/>
        <end position="180"/>
    </location>
</feature>
<protein>
    <submittedName>
        <fullName evidence="5">Uncharacterized protein</fullName>
    </submittedName>
</protein>
<feature type="compositionally biased region" description="Acidic residues" evidence="1">
    <location>
        <begin position="592"/>
        <end position="601"/>
    </location>
</feature>
<feature type="region of interest" description="Disordered" evidence="1">
    <location>
        <begin position="411"/>
        <end position="438"/>
    </location>
</feature>
<feature type="compositionally biased region" description="Polar residues" evidence="1">
    <location>
        <begin position="1"/>
        <end position="20"/>
    </location>
</feature>
<evidence type="ECO:0000313" key="2">
    <source>
        <dbReference type="EMBL" id="KAA1067629.1"/>
    </source>
</evidence>
<evidence type="ECO:0000313" key="7">
    <source>
        <dbReference type="Proteomes" id="UP000325313"/>
    </source>
</evidence>
<feature type="compositionally biased region" description="Basic residues" evidence="1">
    <location>
        <begin position="566"/>
        <end position="584"/>
    </location>
</feature>
<sequence length="702" mass="78199">MSNSHPSQLVSPGSTPQTSEAGHIFPAGGPPRPHPELRRISAGQSNSTNPAFTFSVPFPANSNNSGSAGANATKGNPYWDSSQTNTQVTPLNRRGPSNSQSVSSTQSLPPPLQLNEVPVTQAKSKPPRKKRAPRKKTVKEPVGVPDPPPSSTNNRPAEHHYDSDPEINLAAPSHRSKRQRVEPEVLEKLSHESLEELRVRAAKYAEYIRLTAEDKVVLDEAYRQYQRAVLKIAIERKLHVKPVLSYLGNEVRIRGPTNFNNFCKYDEIAGPIYHDKSIPIADRMTKLSELWSRLDEVQKDQWRDQEFLDSITPPDYVIPPEADHVHAAPKWRKREAFKLNNWTRKMKRDLKNLSTSHQVEGFFVLASRDPDGPILSTGGSLMAEEFLDIMAADTNPCRSFYNFVNGQQAIKDISGKPPPPLKKRKRRSGKENYDPSCPYDLGSREANIEAVREKLRDALRKATHGVWADGWPGTKTEKTLRSLGVTLQVQQNDLFIQASEFCKRPSDMRIGQTQRILTAFAKGWVRLISRASPDTAEGEVSTIGNDLSDDDSNHGPANHVAITAAKRPKQPRKPKGGKQKRTATRKSNVIDDSSDSSDGEDSPPKTPRPKRSVVPNRNALLRIETFGTIRLPRSVTPPDSISQSPLPEFGIQSNPRSVEAIQEPGSSKQRMNQKSGNEKHPLFIPSDPDSNDSEDNYTDNEY</sequence>
<feature type="region of interest" description="Disordered" evidence="1">
    <location>
        <begin position="631"/>
        <end position="702"/>
    </location>
</feature>
<evidence type="ECO:0000313" key="5">
    <source>
        <dbReference type="EMBL" id="KAA1121331.1"/>
    </source>
</evidence>
<dbReference type="EMBL" id="VSWC01000184">
    <property type="protein sequence ID" value="KAA1067629.1"/>
    <property type="molecule type" value="Genomic_DNA"/>
</dbReference>
<organism evidence="5 7">
    <name type="scientific">Puccinia graminis f. sp. tritici</name>
    <dbReference type="NCBI Taxonomy" id="56615"/>
    <lineage>
        <taxon>Eukaryota</taxon>
        <taxon>Fungi</taxon>
        <taxon>Dikarya</taxon>
        <taxon>Basidiomycota</taxon>
        <taxon>Pucciniomycotina</taxon>
        <taxon>Pucciniomycetes</taxon>
        <taxon>Pucciniales</taxon>
        <taxon>Pucciniaceae</taxon>
        <taxon>Puccinia</taxon>
    </lineage>
</organism>
<dbReference type="Proteomes" id="UP000324748">
    <property type="component" value="Unassembled WGS sequence"/>
</dbReference>
<feature type="region of interest" description="Disordered" evidence="1">
    <location>
        <begin position="532"/>
        <end position="619"/>
    </location>
</feature>
<evidence type="ECO:0000256" key="1">
    <source>
        <dbReference type="SAM" id="MobiDB-lite"/>
    </source>
</evidence>
<feature type="compositionally biased region" description="Low complexity" evidence="1">
    <location>
        <begin position="60"/>
        <end position="72"/>
    </location>
</feature>